<evidence type="ECO:0000313" key="2">
    <source>
        <dbReference type="EMBL" id="MDL4839871.1"/>
    </source>
</evidence>
<keyword evidence="1" id="KW-0812">Transmembrane</keyword>
<organism evidence="2 3">
    <name type="scientific">Aquibacillus rhizosphaerae</name>
    <dbReference type="NCBI Taxonomy" id="3051431"/>
    <lineage>
        <taxon>Bacteria</taxon>
        <taxon>Bacillati</taxon>
        <taxon>Bacillota</taxon>
        <taxon>Bacilli</taxon>
        <taxon>Bacillales</taxon>
        <taxon>Bacillaceae</taxon>
        <taxon>Aquibacillus</taxon>
    </lineage>
</organism>
<protein>
    <submittedName>
        <fullName evidence="2">Uncharacterized protein</fullName>
    </submittedName>
</protein>
<proteinExistence type="predicted"/>
<keyword evidence="1" id="KW-1133">Transmembrane helix</keyword>
<dbReference type="Proteomes" id="UP001235343">
    <property type="component" value="Unassembled WGS sequence"/>
</dbReference>
<keyword evidence="3" id="KW-1185">Reference proteome</keyword>
<evidence type="ECO:0000256" key="1">
    <source>
        <dbReference type="SAM" id="Phobius"/>
    </source>
</evidence>
<name>A0ABT7L5N3_9BACI</name>
<dbReference type="RefSeq" id="WP_285930836.1">
    <property type="nucleotide sequence ID" value="NZ_JASTZU010000018.1"/>
</dbReference>
<dbReference type="EMBL" id="JASTZU010000018">
    <property type="protein sequence ID" value="MDL4839871.1"/>
    <property type="molecule type" value="Genomic_DNA"/>
</dbReference>
<evidence type="ECO:0000313" key="3">
    <source>
        <dbReference type="Proteomes" id="UP001235343"/>
    </source>
</evidence>
<sequence>MKETATGIISIILTILIHEWVTALLNLEYNLFSDEFNLVSACLDLGIWLAIFTPIYFVIKKLFGVKKQKG</sequence>
<reference evidence="2 3" key="1">
    <citation type="submission" date="2023-06" db="EMBL/GenBank/DDBJ databases">
        <title>Aquibacillus rhizosphaerae LR5S19.</title>
        <authorList>
            <person name="Sun J.-Q."/>
        </authorList>
    </citation>
    <scope>NUCLEOTIDE SEQUENCE [LARGE SCALE GENOMIC DNA]</scope>
    <source>
        <strain evidence="2 3">LR5S19</strain>
    </source>
</reference>
<feature type="transmembrane region" description="Helical" evidence="1">
    <location>
        <begin position="38"/>
        <end position="59"/>
    </location>
</feature>
<feature type="transmembrane region" description="Helical" evidence="1">
    <location>
        <begin position="7"/>
        <end position="26"/>
    </location>
</feature>
<comment type="caution">
    <text evidence="2">The sequence shown here is derived from an EMBL/GenBank/DDBJ whole genome shotgun (WGS) entry which is preliminary data.</text>
</comment>
<keyword evidence="1" id="KW-0472">Membrane</keyword>
<accession>A0ABT7L5N3</accession>
<gene>
    <name evidence="2" type="ORF">QQS35_05300</name>
</gene>